<dbReference type="SUPFAM" id="SSF55073">
    <property type="entry name" value="Nucleotide cyclase"/>
    <property type="match status" value="1"/>
</dbReference>
<dbReference type="AlphaFoldDB" id="A0A1M6HXL2"/>
<accession>A0A1M6HXL2</accession>
<dbReference type="CDD" id="cd01948">
    <property type="entry name" value="EAL"/>
    <property type="match status" value="1"/>
</dbReference>
<dbReference type="InterPro" id="IPR013655">
    <property type="entry name" value="PAS_fold_3"/>
</dbReference>
<dbReference type="Pfam" id="PF08447">
    <property type="entry name" value="PAS_3"/>
    <property type="match status" value="1"/>
</dbReference>
<keyword evidence="4" id="KW-1185">Reference proteome</keyword>
<dbReference type="InterPro" id="IPR035965">
    <property type="entry name" value="PAS-like_dom_sf"/>
</dbReference>
<dbReference type="SMART" id="SM00052">
    <property type="entry name" value="EAL"/>
    <property type="match status" value="1"/>
</dbReference>
<dbReference type="InterPro" id="IPR043128">
    <property type="entry name" value="Rev_trsase/Diguanyl_cyclase"/>
</dbReference>
<proteinExistence type="predicted"/>
<feature type="domain" description="EAL" evidence="1">
    <location>
        <begin position="341"/>
        <end position="595"/>
    </location>
</feature>
<dbReference type="Proteomes" id="UP000322917">
    <property type="component" value="Unassembled WGS sequence"/>
</dbReference>
<evidence type="ECO:0000259" key="1">
    <source>
        <dbReference type="PROSITE" id="PS50883"/>
    </source>
</evidence>
<dbReference type="InterPro" id="IPR001633">
    <property type="entry name" value="EAL_dom"/>
</dbReference>
<evidence type="ECO:0000313" key="3">
    <source>
        <dbReference type="EMBL" id="SHJ26925.1"/>
    </source>
</evidence>
<dbReference type="PANTHER" id="PTHR44757">
    <property type="entry name" value="DIGUANYLATE CYCLASE DGCP"/>
    <property type="match status" value="1"/>
</dbReference>
<sequence length="603" mass="68307">MKGSCRLEGTLVKKYGCRSYKDKVGGRYRQHIRRGLAPDVATGEKREIGRVFLEVANDIVWEWDMANNRLLFGERCREGLHIRNEYDGFEEFAALIPQEDQELVRSALSECLARQSGMLTFECRIMTSQGLKWVTMRGKAVFASGGKPLWLAGTVTDMTHGKMQEEAIRYLTYFDVVTGLPNRISLQETLHLVLREKRDRGAILYFDVDKFKAINDTLGVSLGDNILYMVAEMLRERMGSRHFLAKVGDDEFVILLHDISDRPSVQNYAKHILACFAEPLKVGNRSIRIAISVGIALLPEDGTTMETLIKHAELALSRAKGQPDNRIAFFEQSMADEAYRKLVLEEDLRHALNNDELLLYYQPIVDCVTGRVSGFEALLRWNSPQLGMVSPLQFIRLAEETGLIIPIGLWVLQEGCAFLARLYRAGYVDMLLSVNVSIIQLLQSDFVESMWAIVRDAGIPPEHIAFEITEGLLMETFEANSEKLRLLRQRGMKIHLDDFGTGYSSLKYLQNLPVDLVKIDKSFIDELEGNEHTVPLVDSIIALVHRLGLQTVAEGVETGLQHSRLACFGCDRIQGYLISRPMPEEQVLPFLKEYKPRQDNSST</sequence>
<protein>
    <submittedName>
        <fullName evidence="3">Diguanylate cyclase (GGDEF) domain-containing protein</fullName>
    </submittedName>
</protein>
<dbReference type="NCBIfam" id="TIGR00254">
    <property type="entry name" value="GGDEF"/>
    <property type="match status" value="1"/>
</dbReference>
<dbReference type="EMBL" id="FQZD01000015">
    <property type="protein sequence ID" value="SHJ26925.1"/>
    <property type="molecule type" value="Genomic_DNA"/>
</dbReference>
<feature type="domain" description="GGDEF" evidence="2">
    <location>
        <begin position="199"/>
        <end position="332"/>
    </location>
</feature>
<dbReference type="PANTHER" id="PTHR44757:SF2">
    <property type="entry name" value="BIOFILM ARCHITECTURE MAINTENANCE PROTEIN MBAA"/>
    <property type="match status" value="1"/>
</dbReference>
<name>A0A1M6HXL2_9FIRM</name>
<dbReference type="Gene3D" id="3.30.70.270">
    <property type="match status" value="1"/>
</dbReference>
<organism evidence="3 4">
    <name type="scientific">Propionispora hippei DSM 15287</name>
    <dbReference type="NCBI Taxonomy" id="1123003"/>
    <lineage>
        <taxon>Bacteria</taxon>
        <taxon>Bacillati</taxon>
        <taxon>Bacillota</taxon>
        <taxon>Negativicutes</taxon>
        <taxon>Selenomonadales</taxon>
        <taxon>Sporomusaceae</taxon>
        <taxon>Propionispora</taxon>
    </lineage>
</organism>
<dbReference type="SMART" id="SM00267">
    <property type="entry name" value="GGDEF"/>
    <property type="match status" value="1"/>
</dbReference>
<dbReference type="InterPro" id="IPR035919">
    <property type="entry name" value="EAL_sf"/>
</dbReference>
<dbReference type="InterPro" id="IPR052155">
    <property type="entry name" value="Biofilm_reg_signaling"/>
</dbReference>
<dbReference type="SUPFAM" id="SSF141868">
    <property type="entry name" value="EAL domain-like"/>
    <property type="match status" value="1"/>
</dbReference>
<dbReference type="InterPro" id="IPR000160">
    <property type="entry name" value="GGDEF_dom"/>
</dbReference>
<dbReference type="Pfam" id="PF00563">
    <property type="entry name" value="EAL"/>
    <property type="match status" value="1"/>
</dbReference>
<dbReference type="SUPFAM" id="SSF55785">
    <property type="entry name" value="PYP-like sensor domain (PAS domain)"/>
    <property type="match status" value="1"/>
</dbReference>
<dbReference type="Pfam" id="PF00990">
    <property type="entry name" value="GGDEF"/>
    <property type="match status" value="1"/>
</dbReference>
<dbReference type="CDD" id="cd01949">
    <property type="entry name" value="GGDEF"/>
    <property type="match status" value="1"/>
</dbReference>
<dbReference type="InterPro" id="IPR029787">
    <property type="entry name" value="Nucleotide_cyclase"/>
</dbReference>
<gene>
    <name evidence="3" type="ORF">SAMN02745170_02112</name>
</gene>
<dbReference type="Gene3D" id="3.30.450.20">
    <property type="entry name" value="PAS domain"/>
    <property type="match status" value="1"/>
</dbReference>
<dbReference type="PROSITE" id="PS50887">
    <property type="entry name" value="GGDEF"/>
    <property type="match status" value="1"/>
</dbReference>
<dbReference type="Gene3D" id="3.20.20.450">
    <property type="entry name" value="EAL domain"/>
    <property type="match status" value="1"/>
</dbReference>
<reference evidence="3 4" key="1">
    <citation type="submission" date="2016-11" db="EMBL/GenBank/DDBJ databases">
        <authorList>
            <person name="Varghese N."/>
            <person name="Submissions S."/>
        </authorList>
    </citation>
    <scope>NUCLEOTIDE SEQUENCE [LARGE SCALE GENOMIC DNA]</scope>
    <source>
        <strain evidence="3 4">DSM 15287</strain>
    </source>
</reference>
<evidence type="ECO:0000313" key="4">
    <source>
        <dbReference type="Proteomes" id="UP000322917"/>
    </source>
</evidence>
<evidence type="ECO:0000259" key="2">
    <source>
        <dbReference type="PROSITE" id="PS50887"/>
    </source>
</evidence>
<dbReference type="PROSITE" id="PS50883">
    <property type="entry name" value="EAL"/>
    <property type="match status" value="1"/>
</dbReference>